<sequence>MNKIDAIGIGQTQRQLISQMQSISAQAGAPVIAPATGKAETVSFGNVLDNAINSVDQQQHVASAKQRAVEMGESDDLTGAMLESQKASVSFSAMMQVRNKLTSALDELINIPL</sequence>
<evidence type="ECO:0000313" key="7">
    <source>
        <dbReference type="Proteomes" id="UP000636811"/>
    </source>
</evidence>
<comment type="similarity">
    <text evidence="2 5">Belongs to the FliE family.</text>
</comment>
<reference evidence="6 7" key="1">
    <citation type="submission" date="2020-11" db="EMBL/GenBank/DDBJ databases">
        <title>Taxonomic investigation of Rahnella strains.</title>
        <authorList>
            <person name="Lee S.D."/>
        </authorList>
    </citation>
    <scope>NUCLEOTIDE SEQUENCE [LARGE SCALE GENOMIC DNA]</scope>
    <source>
        <strain evidence="6 7">SAP-17</strain>
    </source>
</reference>
<keyword evidence="6" id="KW-0282">Flagellum</keyword>
<keyword evidence="6" id="KW-0969">Cilium</keyword>
<evidence type="ECO:0000256" key="4">
    <source>
        <dbReference type="ARBA" id="ARBA00023143"/>
    </source>
</evidence>
<evidence type="ECO:0000256" key="2">
    <source>
        <dbReference type="ARBA" id="ARBA00009272"/>
    </source>
</evidence>
<evidence type="ECO:0000256" key="3">
    <source>
        <dbReference type="ARBA" id="ARBA00018024"/>
    </source>
</evidence>
<evidence type="ECO:0000313" key="6">
    <source>
        <dbReference type="EMBL" id="MBF7978484.1"/>
    </source>
</evidence>
<keyword evidence="6" id="KW-0966">Cell projection</keyword>
<comment type="caution">
    <text evidence="6">The sequence shown here is derived from an EMBL/GenBank/DDBJ whole genome shotgun (WGS) entry which is preliminary data.</text>
</comment>
<evidence type="ECO:0000256" key="5">
    <source>
        <dbReference type="HAMAP-Rule" id="MF_00724"/>
    </source>
</evidence>
<dbReference type="HAMAP" id="MF_00724">
    <property type="entry name" value="FliE"/>
    <property type="match status" value="1"/>
</dbReference>
<keyword evidence="4 5" id="KW-0975">Bacterial flagellum</keyword>
<accession>A0ABS0E1B3</accession>
<dbReference type="RefSeq" id="WP_195813043.1">
    <property type="nucleotide sequence ID" value="NZ_JADOBI010000002.1"/>
</dbReference>
<dbReference type="PRINTS" id="PR01006">
    <property type="entry name" value="FLGHOOKFLIE"/>
</dbReference>
<dbReference type="NCBIfam" id="TIGR00205">
    <property type="entry name" value="fliE"/>
    <property type="match status" value="1"/>
</dbReference>
<evidence type="ECO:0000256" key="1">
    <source>
        <dbReference type="ARBA" id="ARBA00004117"/>
    </source>
</evidence>
<dbReference type="Proteomes" id="UP000636811">
    <property type="component" value="Unassembled WGS sequence"/>
</dbReference>
<dbReference type="EMBL" id="JADOBI010000002">
    <property type="protein sequence ID" value="MBF7978484.1"/>
    <property type="molecule type" value="Genomic_DNA"/>
</dbReference>
<dbReference type="InterPro" id="IPR001624">
    <property type="entry name" value="FliE"/>
</dbReference>
<dbReference type="PANTHER" id="PTHR34653:SF1">
    <property type="entry name" value="FLAGELLAR HOOK-BASAL BODY COMPLEX PROTEIN FLIE"/>
    <property type="match status" value="1"/>
</dbReference>
<dbReference type="Pfam" id="PF02049">
    <property type="entry name" value="FliE"/>
    <property type="match status" value="1"/>
</dbReference>
<protein>
    <recommendedName>
        <fullName evidence="3 5">Flagellar hook-basal body complex protein FliE</fullName>
    </recommendedName>
</protein>
<organism evidence="6 7">
    <name type="scientific">Rahnella laticis</name>
    <dbReference type="NCBI Taxonomy" id="2787622"/>
    <lineage>
        <taxon>Bacteria</taxon>
        <taxon>Pseudomonadati</taxon>
        <taxon>Pseudomonadota</taxon>
        <taxon>Gammaproteobacteria</taxon>
        <taxon>Enterobacterales</taxon>
        <taxon>Yersiniaceae</taxon>
        <taxon>Rahnella</taxon>
    </lineage>
</organism>
<dbReference type="PANTHER" id="PTHR34653">
    <property type="match status" value="1"/>
</dbReference>
<name>A0ABS0E1B3_9GAMM</name>
<gene>
    <name evidence="5 6" type="primary">fliE</name>
    <name evidence="6" type="ORF">IV433_03565</name>
</gene>
<proteinExistence type="inferred from homology"/>
<comment type="subcellular location">
    <subcellularLocation>
        <location evidence="1 5">Bacterial flagellum basal body</location>
    </subcellularLocation>
</comment>
<keyword evidence="7" id="KW-1185">Reference proteome</keyword>